<organism evidence="4 5">
    <name type="scientific">Allomesorhizobium camelthorni</name>
    <dbReference type="NCBI Taxonomy" id="475069"/>
    <lineage>
        <taxon>Bacteria</taxon>
        <taxon>Pseudomonadati</taxon>
        <taxon>Pseudomonadota</taxon>
        <taxon>Alphaproteobacteria</taxon>
        <taxon>Hyphomicrobiales</taxon>
        <taxon>Phyllobacteriaceae</taxon>
        <taxon>Allomesorhizobium</taxon>
    </lineage>
</organism>
<dbReference type="SUPFAM" id="SSF53067">
    <property type="entry name" value="Actin-like ATPase domain"/>
    <property type="match status" value="1"/>
</dbReference>
<dbReference type="EMBL" id="JAAKZF010000009">
    <property type="protein sequence ID" value="NGO51495.1"/>
    <property type="molecule type" value="Genomic_DNA"/>
</dbReference>
<dbReference type="RefSeq" id="WP_165026913.1">
    <property type="nucleotide sequence ID" value="NZ_JAAKZF010000009.1"/>
</dbReference>
<dbReference type="Pfam" id="PF01968">
    <property type="entry name" value="Hydantoinase_A"/>
    <property type="match status" value="1"/>
</dbReference>
<dbReference type="InterPro" id="IPR043129">
    <property type="entry name" value="ATPase_NBD"/>
</dbReference>
<evidence type="ECO:0000313" key="5">
    <source>
        <dbReference type="Proteomes" id="UP001642900"/>
    </source>
</evidence>
<proteinExistence type="predicted"/>
<keyword evidence="5" id="KW-1185">Reference proteome</keyword>
<dbReference type="PANTHER" id="PTHR11365:SF23">
    <property type="entry name" value="HYPOTHETICAL 5-OXOPROLINASE (EUROFUNG)-RELATED"/>
    <property type="match status" value="1"/>
</dbReference>
<evidence type="ECO:0000259" key="3">
    <source>
        <dbReference type="Pfam" id="PF19278"/>
    </source>
</evidence>
<evidence type="ECO:0000259" key="1">
    <source>
        <dbReference type="Pfam" id="PF01968"/>
    </source>
</evidence>
<gene>
    <name evidence="4" type="ORF">G6N73_09925</name>
</gene>
<dbReference type="InterPro" id="IPR045079">
    <property type="entry name" value="Oxoprolinase-like"/>
</dbReference>
<dbReference type="InterPro" id="IPR008040">
    <property type="entry name" value="Hydant_A_N"/>
</dbReference>
<feature type="domain" description="Acetophenone carboxylase-like C-terminal" evidence="3">
    <location>
        <begin position="526"/>
        <end position="678"/>
    </location>
</feature>
<reference evidence="4 5" key="1">
    <citation type="submission" date="2020-02" db="EMBL/GenBank/DDBJ databases">
        <title>Genome sequence of strain CCNWXJ40-4.</title>
        <authorList>
            <person name="Gao J."/>
            <person name="Sun J."/>
        </authorList>
    </citation>
    <scope>NUCLEOTIDE SEQUENCE [LARGE SCALE GENOMIC DNA]</scope>
    <source>
        <strain evidence="4 5">CCNWXJ 40-4</strain>
    </source>
</reference>
<dbReference type="Pfam" id="PF19278">
    <property type="entry name" value="Hydant_A_C"/>
    <property type="match status" value="1"/>
</dbReference>
<protein>
    <submittedName>
        <fullName evidence="4">Hydantoinase/oxoprolinase family protein</fullName>
    </submittedName>
</protein>
<feature type="domain" description="Hydantoinase/oxoprolinase N-terminal" evidence="2">
    <location>
        <begin position="15"/>
        <end position="186"/>
    </location>
</feature>
<dbReference type="InterPro" id="IPR002821">
    <property type="entry name" value="Hydantoinase_A"/>
</dbReference>
<dbReference type="Pfam" id="PF05378">
    <property type="entry name" value="Hydant_A_N"/>
    <property type="match status" value="1"/>
</dbReference>
<dbReference type="PANTHER" id="PTHR11365">
    <property type="entry name" value="5-OXOPROLINASE RELATED"/>
    <property type="match status" value="1"/>
</dbReference>
<feature type="domain" description="Hydantoinase A/oxoprolinase" evidence="1">
    <location>
        <begin position="208"/>
        <end position="496"/>
    </location>
</feature>
<sequence length="689" mass="73525">MAENFPANAGNVVAGIDVGGTFTDLLLIDGRGSGRVHIAKTPTTVDNQAFGVVAALADTGFPVADIDLIVHGTTTTTNAVLERRLAKTGMITTRGFRDVIELGRRTRPQAYGMTGTFVPVIPRNLRLEVSERVEASGAVRVPLDEEEMRAAVSALLAAGCESLVIHFLHSYANPEHERRAAEIAAELWPNGYITAGHSLLSEAREFERGVTAAVNASVQPILERYVDRLRRELEARGYARDFLIMNGNGGMISARFVTQESAKTVMSGPASGVIAAAYTGRRAGYENLVTYDMGGTSTDVALIQDAEPAVSNETEIEYAMPIHVPMVAVHTVGAGGGSIARVDASGLIQIGPESAGANPGPICYGRGGTGPTVTDANLVLGRLNPKKLLAVDNPVTADHVRAIFEEKIGAPTGLSGIEAAGAVLRLGNIKMAGAIRMVSVSRGHDPRDFALFAFGGAGPLHATALARELGLPKVLVPARPGITNALGCVVADLRHDFVNTINQPVATVDEARIRETLERHRAEGAALIAKEAVQPETIRYSHSADMQFVGQTHILNVPLPAVDVGRDLLQRLFEEAYFARFKVELPEIRANLVNLNTSVIGMRPAVDLSRLIDPDGRSDMLNGALSEIRPVWYDGSWHDTPVYAREKLPLDAVIQGPAILEQMDATTVLEPGDWAMTDADGNIVIEVGR</sequence>
<dbReference type="Proteomes" id="UP001642900">
    <property type="component" value="Unassembled WGS sequence"/>
</dbReference>
<evidence type="ECO:0000259" key="2">
    <source>
        <dbReference type="Pfam" id="PF05378"/>
    </source>
</evidence>
<dbReference type="GO" id="GO:0006749">
    <property type="term" value="P:glutathione metabolic process"/>
    <property type="evidence" value="ECO:0007669"/>
    <property type="project" value="TreeGrafter"/>
</dbReference>
<dbReference type="GO" id="GO:0017168">
    <property type="term" value="F:5-oxoprolinase (ATP-hydrolyzing) activity"/>
    <property type="evidence" value="ECO:0007669"/>
    <property type="project" value="TreeGrafter"/>
</dbReference>
<evidence type="ECO:0000313" key="4">
    <source>
        <dbReference type="EMBL" id="NGO51495.1"/>
    </source>
</evidence>
<accession>A0A6G4W9P3</accession>
<name>A0A6G4W9P3_9HYPH</name>
<dbReference type="InterPro" id="IPR049517">
    <property type="entry name" value="ACX-like_C"/>
</dbReference>
<dbReference type="AlphaFoldDB" id="A0A6G4W9P3"/>
<comment type="caution">
    <text evidence="4">The sequence shown here is derived from an EMBL/GenBank/DDBJ whole genome shotgun (WGS) entry which is preliminary data.</text>
</comment>
<dbReference type="GO" id="GO:0005829">
    <property type="term" value="C:cytosol"/>
    <property type="evidence" value="ECO:0007669"/>
    <property type="project" value="TreeGrafter"/>
</dbReference>